<dbReference type="Gene3D" id="3.40.50.620">
    <property type="entry name" value="HUPs"/>
    <property type="match status" value="1"/>
</dbReference>
<dbReference type="PANTHER" id="PTHR43284">
    <property type="entry name" value="ASPARAGINE SYNTHETASE (GLUTAMINE-HYDROLYZING)"/>
    <property type="match status" value="1"/>
</dbReference>
<evidence type="ECO:0000313" key="5">
    <source>
        <dbReference type="EMBL" id="RKH75883.1"/>
    </source>
</evidence>
<evidence type="ECO:0000256" key="2">
    <source>
        <dbReference type="ARBA" id="ARBA00012737"/>
    </source>
</evidence>
<gene>
    <name evidence="5" type="ORF">D7Y13_44545</name>
</gene>
<sequence>VYADFVTYLPEDLLVKVDIASMAVALEGRSPFLDHEFLELTAKIPFRLKLKGANNKKYILKKALEDLVPKEILYRPKMGFGVPLAHWFRNDLKEYASQKLLSPKALSRGMFREQYIRSMLHEHATTTVNRS</sequence>
<proteinExistence type="predicted"/>
<dbReference type="PANTHER" id="PTHR43284:SF1">
    <property type="entry name" value="ASPARAGINE SYNTHETASE"/>
    <property type="match status" value="1"/>
</dbReference>
<feature type="non-terminal residue" evidence="5">
    <location>
        <position position="1"/>
    </location>
</feature>
<comment type="caution">
    <text evidence="5">The sequence shown here is derived from an EMBL/GenBank/DDBJ whole genome shotgun (WGS) entry which is preliminary data.</text>
</comment>
<dbReference type="InterPro" id="IPR001962">
    <property type="entry name" value="Asn_synthase"/>
</dbReference>
<dbReference type="Pfam" id="PF00733">
    <property type="entry name" value="Asn_synthase"/>
    <property type="match status" value="1"/>
</dbReference>
<evidence type="ECO:0000259" key="4">
    <source>
        <dbReference type="Pfam" id="PF00733"/>
    </source>
</evidence>
<reference evidence="5 6" key="1">
    <citation type="submission" date="2018-09" db="EMBL/GenBank/DDBJ databases">
        <authorList>
            <person name="Livingstone P.G."/>
            <person name="Whitworth D.E."/>
        </authorList>
    </citation>
    <scope>NUCLEOTIDE SEQUENCE [LARGE SCALE GENOMIC DNA]</scope>
    <source>
        <strain evidence="5 6">CA031B</strain>
    </source>
</reference>
<comment type="pathway">
    <text evidence="1">Amino-acid biosynthesis; L-asparagine biosynthesis; L-asparagine from L-aspartate (L-Gln route): step 1/1.</text>
</comment>
<evidence type="ECO:0000313" key="6">
    <source>
        <dbReference type="Proteomes" id="UP000278907"/>
    </source>
</evidence>
<dbReference type="Proteomes" id="UP000278907">
    <property type="component" value="Unassembled WGS sequence"/>
</dbReference>
<evidence type="ECO:0000256" key="3">
    <source>
        <dbReference type="ARBA" id="ARBA00048741"/>
    </source>
</evidence>
<dbReference type="CDD" id="cd01991">
    <property type="entry name" value="Asn_synthase_B_C"/>
    <property type="match status" value="1"/>
</dbReference>
<keyword evidence="6" id="KW-1185">Reference proteome</keyword>
<comment type="catalytic activity">
    <reaction evidence="3">
        <text>L-aspartate + L-glutamine + ATP + H2O = L-asparagine + L-glutamate + AMP + diphosphate + H(+)</text>
        <dbReference type="Rhea" id="RHEA:12228"/>
        <dbReference type="ChEBI" id="CHEBI:15377"/>
        <dbReference type="ChEBI" id="CHEBI:15378"/>
        <dbReference type="ChEBI" id="CHEBI:29985"/>
        <dbReference type="ChEBI" id="CHEBI:29991"/>
        <dbReference type="ChEBI" id="CHEBI:30616"/>
        <dbReference type="ChEBI" id="CHEBI:33019"/>
        <dbReference type="ChEBI" id="CHEBI:58048"/>
        <dbReference type="ChEBI" id="CHEBI:58359"/>
        <dbReference type="ChEBI" id="CHEBI:456215"/>
        <dbReference type="EC" id="6.3.5.4"/>
    </reaction>
</comment>
<evidence type="ECO:0000256" key="1">
    <source>
        <dbReference type="ARBA" id="ARBA00005187"/>
    </source>
</evidence>
<dbReference type="InterPro" id="IPR051786">
    <property type="entry name" value="ASN_synthetase/amidase"/>
</dbReference>
<dbReference type="InterPro" id="IPR014729">
    <property type="entry name" value="Rossmann-like_a/b/a_fold"/>
</dbReference>
<feature type="domain" description="Asparagine synthetase" evidence="4">
    <location>
        <begin position="2"/>
        <end position="126"/>
    </location>
</feature>
<accession>A0ABX9Q470</accession>
<dbReference type="RefSeq" id="WP_244222512.1">
    <property type="nucleotide sequence ID" value="NZ_RAWI01001374.1"/>
</dbReference>
<dbReference type="EC" id="6.3.5.4" evidence="2"/>
<organism evidence="5 6">
    <name type="scientific">Corallococcus praedator</name>
    <dbReference type="NCBI Taxonomy" id="2316724"/>
    <lineage>
        <taxon>Bacteria</taxon>
        <taxon>Pseudomonadati</taxon>
        <taxon>Myxococcota</taxon>
        <taxon>Myxococcia</taxon>
        <taxon>Myxococcales</taxon>
        <taxon>Cystobacterineae</taxon>
        <taxon>Myxococcaceae</taxon>
        <taxon>Corallococcus</taxon>
    </lineage>
</organism>
<name>A0ABX9Q470_9BACT</name>
<protein>
    <recommendedName>
        <fullName evidence="2">asparagine synthase (glutamine-hydrolyzing)</fullName>
        <ecNumber evidence="2">6.3.5.4</ecNumber>
    </recommendedName>
</protein>
<dbReference type="EMBL" id="RAWI01001374">
    <property type="protein sequence ID" value="RKH75883.1"/>
    <property type="molecule type" value="Genomic_DNA"/>
</dbReference>
<feature type="non-terminal residue" evidence="5">
    <location>
        <position position="131"/>
    </location>
</feature>
<dbReference type="SUPFAM" id="SSF52402">
    <property type="entry name" value="Adenine nucleotide alpha hydrolases-like"/>
    <property type="match status" value="1"/>
</dbReference>